<keyword evidence="2" id="KW-1185">Reference proteome</keyword>
<dbReference type="EMBL" id="JBJKFK010000134">
    <property type="protein sequence ID" value="KAL3319461.1"/>
    <property type="molecule type" value="Genomic_DNA"/>
</dbReference>
<organism evidence="1 2">
    <name type="scientific">Cichlidogyrus casuarinus</name>
    <dbReference type="NCBI Taxonomy" id="1844966"/>
    <lineage>
        <taxon>Eukaryota</taxon>
        <taxon>Metazoa</taxon>
        <taxon>Spiralia</taxon>
        <taxon>Lophotrochozoa</taxon>
        <taxon>Platyhelminthes</taxon>
        <taxon>Monogenea</taxon>
        <taxon>Monopisthocotylea</taxon>
        <taxon>Dactylogyridea</taxon>
        <taxon>Ancyrocephalidae</taxon>
        <taxon>Cichlidogyrus</taxon>
    </lineage>
</organism>
<accession>A0ABD2QM04</accession>
<comment type="caution">
    <text evidence="1">The sequence shown here is derived from an EMBL/GenBank/DDBJ whole genome shotgun (WGS) entry which is preliminary data.</text>
</comment>
<dbReference type="AlphaFoldDB" id="A0ABD2QM04"/>
<evidence type="ECO:0000313" key="2">
    <source>
        <dbReference type="Proteomes" id="UP001626550"/>
    </source>
</evidence>
<name>A0ABD2QM04_9PLAT</name>
<proteinExistence type="predicted"/>
<sequence>MSNSSTAIMTIKRPNEYEREKVLVMPEVLKNKCEVREPTVSIAEKKGLVLTAIPKIPVCFIGTVPRKHLNPLKVGLVPHSVDKKIPWYLGRIRLIHS</sequence>
<dbReference type="Proteomes" id="UP001626550">
    <property type="component" value="Unassembled WGS sequence"/>
</dbReference>
<gene>
    <name evidence="1" type="ORF">Ciccas_001871</name>
</gene>
<evidence type="ECO:0000313" key="1">
    <source>
        <dbReference type="EMBL" id="KAL3319461.1"/>
    </source>
</evidence>
<protein>
    <submittedName>
        <fullName evidence="1">Uncharacterized protein</fullName>
    </submittedName>
</protein>
<reference evidence="1 2" key="1">
    <citation type="submission" date="2024-11" db="EMBL/GenBank/DDBJ databases">
        <title>Adaptive evolution of stress response genes in parasites aligns with host niche diversity.</title>
        <authorList>
            <person name="Hahn C."/>
            <person name="Resl P."/>
        </authorList>
    </citation>
    <scope>NUCLEOTIDE SEQUENCE [LARGE SCALE GENOMIC DNA]</scope>
    <source>
        <strain evidence="1">EGGRZ-B1_66</strain>
        <tissue evidence="1">Body</tissue>
    </source>
</reference>